<dbReference type="GO" id="GO:0003723">
    <property type="term" value="F:RNA binding"/>
    <property type="evidence" value="ECO:0007669"/>
    <property type="project" value="UniProtKB-KW"/>
</dbReference>
<dbReference type="HAMAP" id="MF_00814">
    <property type="entry name" value="NAC_arch"/>
    <property type="match status" value="1"/>
</dbReference>
<dbReference type="Gene3D" id="1.10.8.10">
    <property type="entry name" value="DNA helicase RuvA subunit, C-terminal domain"/>
    <property type="match status" value="1"/>
</dbReference>
<dbReference type="InterPro" id="IPR044034">
    <property type="entry name" value="NAC-like_UBA"/>
</dbReference>
<accession>A0A382DQH1</accession>
<dbReference type="CDD" id="cd14359">
    <property type="entry name" value="UBA_AeNAC"/>
    <property type="match status" value="1"/>
</dbReference>
<protein>
    <recommendedName>
        <fullName evidence="5">NAC-A/B domain-containing protein</fullName>
    </recommendedName>
</protein>
<dbReference type="InterPro" id="IPR009060">
    <property type="entry name" value="UBA-like_sf"/>
</dbReference>
<evidence type="ECO:0000259" key="5">
    <source>
        <dbReference type="PROSITE" id="PS51151"/>
    </source>
</evidence>
<feature type="domain" description="NAC-A/B" evidence="5">
    <location>
        <begin position="11"/>
        <end position="75"/>
    </location>
</feature>
<feature type="non-terminal residue" evidence="6">
    <location>
        <position position="1"/>
    </location>
</feature>
<feature type="coiled-coil region" evidence="4">
    <location>
        <begin position="14"/>
        <end position="41"/>
    </location>
</feature>
<evidence type="ECO:0000256" key="4">
    <source>
        <dbReference type="SAM" id="Coils"/>
    </source>
</evidence>
<organism evidence="6">
    <name type="scientific">marine metagenome</name>
    <dbReference type="NCBI Taxonomy" id="408172"/>
    <lineage>
        <taxon>unclassified sequences</taxon>
        <taxon>metagenomes</taxon>
        <taxon>ecological metagenomes</taxon>
    </lineage>
</organism>
<dbReference type="Pfam" id="PF01849">
    <property type="entry name" value="NAC"/>
    <property type="match status" value="1"/>
</dbReference>
<dbReference type="InterPro" id="IPR038187">
    <property type="entry name" value="NAC_A/B_dom_sf"/>
</dbReference>
<dbReference type="SUPFAM" id="SSF46934">
    <property type="entry name" value="UBA-like"/>
    <property type="match status" value="1"/>
</dbReference>
<evidence type="ECO:0000313" key="6">
    <source>
        <dbReference type="EMBL" id="SVB40449.1"/>
    </source>
</evidence>
<sequence>SMMPGMGRMNPRMMKKLQKQLQNSTEEIDATEVIIRTKEKELYFSNPSVSAMNLMGQQTYQIVGEPQERGLDGEDENTSIPNEDIELVASQAGVSQEKAKAALEECDGEPAEAIIKLMGG</sequence>
<evidence type="ECO:0000256" key="1">
    <source>
        <dbReference type="ARBA" id="ARBA00022448"/>
    </source>
</evidence>
<evidence type="ECO:0000256" key="3">
    <source>
        <dbReference type="ARBA" id="ARBA00022927"/>
    </source>
</evidence>
<keyword evidence="2" id="KW-0694">RNA-binding</keyword>
<keyword evidence="1" id="KW-0813">Transport</keyword>
<keyword evidence="4" id="KW-0175">Coiled coil</keyword>
<dbReference type="InterPro" id="IPR005231">
    <property type="entry name" value="NAC_arc"/>
</dbReference>
<dbReference type="AlphaFoldDB" id="A0A382DQH1"/>
<dbReference type="SMART" id="SM01407">
    <property type="entry name" value="NAC"/>
    <property type="match status" value="1"/>
</dbReference>
<dbReference type="EMBL" id="UINC01040495">
    <property type="protein sequence ID" value="SVB40449.1"/>
    <property type="molecule type" value="Genomic_DNA"/>
</dbReference>
<dbReference type="NCBIfam" id="TIGR00264">
    <property type="entry name" value="archaeal-type nascent polypeptide-associated complex protein"/>
    <property type="match status" value="1"/>
</dbReference>
<reference evidence="6" key="1">
    <citation type="submission" date="2018-05" db="EMBL/GenBank/DDBJ databases">
        <authorList>
            <person name="Lanie J.A."/>
            <person name="Ng W.-L."/>
            <person name="Kazmierczak K.M."/>
            <person name="Andrzejewski T.M."/>
            <person name="Davidsen T.M."/>
            <person name="Wayne K.J."/>
            <person name="Tettelin H."/>
            <person name="Glass J.I."/>
            <person name="Rusch D."/>
            <person name="Podicherti R."/>
            <person name="Tsui H.-C.T."/>
            <person name="Winkler M.E."/>
        </authorList>
    </citation>
    <scope>NUCLEOTIDE SEQUENCE</scope>
</reference>
<keyword evidence="3" id="KW-0653">Protein transport</keyword>
<name>A0A382DQH1_9ZZZZ</name>
<dbReference type="InterPro" id="IPR002715">
    <property type="entry name" value="Nas_poly-pep-assoc_cplx_dom"/>
</dbReference>
<evidence type="ECO:0000256" key="2">
    <source>
        <dbReference type="ARBA" id="ARBA00022884"/>
    </source>
</evidence>
<dbReference type="PROSITE" id="PS51151">
    <property type="entry name" value="NAC_AB"/>
    <property type="match status" value="1"/>
</dbReference>
<proteinExistence type="inferred from homology"/>
<dbReference type="Gene3D" id="2.20.70.30">
    <property type="entry name" value="Nascent polypeptide-associated complex domain"/>
    <property type="match status" value="1"/>
</dbReference>
<dbReference type="Pfam" id="PF19026">
    <property type="entry name" value="UBA_HYPK"/>
    <property type="match status" value="1"/>
</dbReference>
<gene>
    <name evidence="6" type="ORF">METZ01_LOCUS193303</name>
</gene>
<dbReference type="GO" id="GO:0015031">
    <property type="term" value="P:protein transport"/>
    <property type="evidence" value="ECO:0007669"/>
    <property type="project" value="UniProtKB-KW"/>
</dbReference>